<protein>
    <recommendedName>
        <fullName evidence="3">HEPN domain-containing protein</fullName>
    </recommendedName>
</protein>
<evidence type="ECO:0000313" key="2">
    <source>
        <dbReference type="Proteomes" id="UP000652176"/>
    </source>
</evidence>
<name>A0ABR9CVG0_9GAMM</name>
<proteinExistence type="predicted"/>
<keyword evidence="2" id="KW-1185">Reference proteome</keyword>
<sequence length="73" mass="8537">MISVIQERLKIYDRHADRLLWAVSQLQRHAPFDEHDYPDDSELKAEVINKTLNLTASLLDVLDAVKRFVQAYL</sequence>
<dbReference type="EMBL" id="JACXSS010000001">
    <property type="protein sequence ID" value="MBD9354838.1"/>
    <property type="molecule type" value="Genomic_DNA"/>
</dbReference>
<accession>A0ABR9CVG0</accession>
<dbReference type="Proteomes" id="UP000652176">
    <property type="component" value="Unassembled WGS sequence"/>
</dbReference>
<comment type="caution">
    <text evidence="1">The sequence shown here is derived from an EMBL/GenBank/DDBJ whole genome shotgun (WGS) entry which is preliminary data.</text>
</comment>
<dbReference type="RefSeq" id="WP_192373079.1">
    <property type="nucleotide sequence ID" value="NZ_CAJHIV010000001.1"/>
</dbReference>
<evidence type="ECO:0000313" key="1">
    <source>
        <dbReference type="EMBL" id="MBD9354838.1"/>
    </source>
</evidence>
<gene>
    <name evidence="1" type="ORF">IE877_02865</name>
</gene>
<organism evidence="1 2">
    <name type="scientific">Methylomonas albis</name>
    <dbReference type="NCBI Taxonomy" id="1854563"/>
    <lineage>
        <taxon>Bacteria</taxon>
        <taxon>Pseudomonadati</taxon>
        <taxon>Pseudomonadota</taxon>
        <taxon>Gammaproteobacteria</taxon>
        <taxon>Methylococcales</taxon>
        <taxon>Methylococcaceae</taxon>
        <taxon>Methylomonas</taxon>
    </lineage>
</organism>
<reference evidence="1 2" key="1">
    <citation type="submission" date="2020-09" db="EMBL/GenBank/DDBJ databases">
        <title>Methylomonas albis sp. nov. and Methylomonas fluvii sp. nov.: Two cold-adapted methanotrophs from the River Elbe and an amended description of Methylovulum psychrotolerans strain Eb1.</title>
        <authorList>
            <person name="Bussmann I.K."/>
            <person name="Klings K.-W."/>
            <person name="Warnstedt J."/>
            <person name="Hoppert M."/>
            <person name="Saborowski A."/>
            <person name="Horn F."/>
            <person name="Liebner S."/>
        </authorList>
    </citation>
    <scope>NUCLEOTIDE SEQUENCE [LARGE SCALE GENOMIC DNA]</scope>
    <source>
        <strain evidence="1 2">EbA</strain>
    </source>
</reference>
<evidence type="ECO:0008006" key="3">
    <source>
        <dbReference type="Google" id="ProtNLM"/>
    </source>
</evidence>